<dbReference type="EMBL" id="QGLP01000003">
    <property type="protein sequence ID" value="PXZ06808.1"/>
    <property type="molecule type" value="Genomic_DNA"/>
</dbReference>
<reference evidence="1 2" key="1">
    <citation type="submission" date="2018-05" db="EMBL/GenBank/DDBJ databases">
        <title>Reference genomes for bee gut microbiota database.</title>
        <authorList>
            <person name="Ellegaard K.M."/>
        </authorList>
    </citation>
    <scope>NUCLEOTIDE SEQUENCE [LARGE SCALE GENOMIC DNA]</scope>
    <source>
        <strain evidence="1 2">ESL0177</strain>
    </source>
</reference>
<name>A0A2V4EQN3_9GAMM</name>
<evidence type="ECO:0000313" key="2">
    <source>
        <dbReference type="Proteomes" id="UP000247483"/>
    </source>
</evidence>
<proteinExistence type="predicted"/>
<organism evidence="1 2">
    <name type="scientific">Gilliamella apicola</name>
    <dbReference type="NCBI Taxonomy" id="1196095"/>
    <lineage>
        <taxon>Bacteria</taxon>
        <taxon>Pseudomonadati</taxon>
        <taxon>Pseudomonadota</taxon>
        <taxon>Gammaproteobacteria</taxon>
        <taxon>Orbales</taxon>
        <taxon>Orbaceae</taxon>
        <taxon>Gilliamella</taxon>
    </lineage>
</organism>
<dbReference type="Proteomes" id="UP000247483">
    <property type="component" value="Unassembled WGS sequence"/>
</dbReference>
<sequence>MSISINMFKNAILTLFMIFSFFASADKLPLIQELTSCSPDFFNHVYEHKEELKNHTNIEVFNQSQAFIPVENRTDTNKNFVYFNSPIQYKNLKLIGYYDSAMDLKKMGKYYFWGFIIENDINEIRDSLDFLEWKNMEDNLLYIANPMIRSINDDIQVWHKNTGTVVGVKTIPAPNTTEKLLLLEKGDNMQLLICSIQGVVTNNLLRQERPDIQIDKIK</sequence>
<comment type="caution">
    <text evidence="1">The sequence shown here is derived from an EMBL/GenBank/DDBJ whole genome shotgun (WGS) entry which is preliminary data.</text>
</comment>
<gene>
    <name evidence="1" type="ORF">DKK79_01415</name>
</gene>
<accession>A0A2V4EQN3</accession>
<evidence type="ECO:0000313" key="1">
    <source>
        <dbReference type="EMBL" id="PXZ06808.1"/>
    </source>
</evidence>
<dbReference type="AlphaFoldDB" id="A0A2V4EQN3"/>
<protein>
    <submittedName>
        <fullName evidence="1">Uncharacterized protein</fullName>
    </submittedName>
</protein>